<dbReference type="Proteomes" id="UP000076761">
    <property type="component" value="Unassembled WGS sequence"/>
</dbReference>
<organism evidence="2 3">
    <name type="scientific">Neolentinus lepideus HHB14362 ss-1</name>
    <dbReference type="NCBI Taxonomy" id="1314782"/>
    <lineage>
        <taxon>Eukaryota</taxon>
        <taxon>Fungi</taxon>
        <taxon>Dikarya</taxon>
        <taxon>Basidiomycota</taxon>
        <taxon>Agaricomycotina</taxon>
        <taxon>Agaricomycetes</taxon>
        <taxon>Gloeophyllales</taxon>
        <taxon>Gloeophyllaceae</taxon>
        <taxon>Neolentinus</taxon>
    </lineage>
</organism>
<feature type="region of interest" description="Disordered" evidence="1">
    <location>
        <begin position="114"/>
        <end position="224"/>
    </location>
</feature>
<name>A0A165MW93_9AGAM</name>
<dbReference type="AlphaFoldDB" id="A0A165MW93"/>
<dbReference type="OrthoDB" id="3323237at2759"/>
<dbReference type="InParanoid" id="A0A165MW93"/>
<gene>
    <name evidence="2" type="ORF">NEOLEDRAFT_1183925</name>
</gene>
<keyword evidence="3" id="KW-1185">Reference proteome</keyword>
<evidence type="ECO:0000313" key="2">
    <source>
        <dbReference type="EMBL" id="KZT18864.1"/>
    </source>
</evidence>
<reference evidence="2 3" key="1">
    <citation type="journal article" date="2016" name="Mol. Biol. Evol.">
        <title>Comparative Genomics of Early-Diverging Mushroom-Forming Fungi Provides Insights into the Origins of Lignocellulose Decay Capabilities.</title>
        <authorList>
            <person name="Nagy L.G."/>
            <person name="Riley R."/>
            <person name="Tritt A."/>
            <person name="Adam C."/>
            <person name="Daum C."/>
            <person name="Floudas D."/>
            <person name="Sun H."/>
            <person name="Yadav J.S."/>
            <person name="Pangilinan J."/>
            <person name="Larsson K.H."/>
            <person name="Matsuura K."/>
            <person name="Barry K."/>
            <person name="Labutti K."/>
            <person name="Kuo R."/>
            <person name="Ohm R.A."/>
            <person name="Bhattacharya S.S."/>
            <person name="Shirouzu T."/>
            <person name="Yoshinaga Y."/>
            <person name="Martin F.M."/>
            <person name="Grigoriev I.V."/>
            <person name="Hibbett D.S."/>
        </authorList>
    </citation>
    <scope>NUCLEOTIDE SEQUENCE [LARGE SCALE GENOMIC DNA]</scope>
    <source>
        <strain evidence="2 3">HHB14362 ss-1</strain>
    </source>
</reference>
<evidence type="ECO:0000256" key="1">
    <source>
        <dbReference type="SAM" id="MobiDB-lite"/>
    </source>
</evidence>
<dbReference type="STRING" id="1314782.A0A165MW93"/>
<dbReference type="EMBL" id="KV425659">
    <property type="protein sequence ID" value="KZT18864.1"/>
    <property type="molecule type" value="Genomic_DNA"/>
</dbReference>
<feature type="compositionally biased region" description="Basic and acidic residues" evidence="1">
    <location>
        <begin position="120"/>
        <end position="130"/>
    </location>
</feature>
<protein>
    <submittedName>
        <fullName evidence="2">Uncharacterized protein</fullName>
    </submittedName>
</protein>
<feature type="region of interest" description="Disordered" evidence="1">
    <location>
        <begin position="252"/>
        <end position="271"/>
    </location>
</feature>
<evidence type="ECO:0000313" key="3">
    <source>
        <dbReference type="Proteomes" id="UP000076761"/>
    </source>
</evidence>
<accession>A0A165MW93</accession>
<feature type="compositionally biased region" description="Low complexity" evidence="1">
    <location>
        <begin position="165"/>
        <end position="174"/>
    </location>
</feature>
<feature type="compositionally biased region" description="Basic and acidic residues" evidence="1">
    <location>
        <begin position="209"/>
        <end position="219"/>
    </location>
</feature>
<sequence length="473" mass="51102">MSSSSAASSPSLCAAIQEVADALARHDFEDPAAAYALVSLVPIDGSAAVCAAWEWEYAALCLELLPGSVVLELHRRLPSLPWALAMVLPSSEEVPPIEEEEEVVAPVATRTVKGQGKAKAIKESHPEKHHSAPSGSRACVPRTHIEIVDEGEDVSPSSPEVAPHSLSGSSGSGLPAPDPDVTATRSCSRQAAPVMDNAKVGPSKSTPVGEKRPHDKEEGMPPPKHVRFQVPDVGSRVFDAHNPSQLLGVVASIPTRPPPPPSAPSASDDHSLQERVTAMEARQAHLEARIGTLEYNGQVFQAWVAMQQYENQTFCRTLEVQATEFREMVAALMHTLDQDHSATARELQRGHLFQSTVYPMLHLAECYFLDHPSACTSPLEDYPIYGRADETEERAEAVCDHEPIGEDSGENFGKWCEEEEEEEEGWGLNDDECDVLEAAVQRVLTAALTASLKMPSGRIAGMSAITLIHPMCL</sequence>
<proteinExistence type="predicted"/>